<keyword evidence="6 10" id="KW-0472">Membrane</keyword>
<organism evidence="13 14">
    <name type="scientific">Citrus x changshan-huyou</name>
    <dbReference type="NCBI Taxonomy" id="2935761"/>
    <lineage>
        <taxon>Eukaryota</taxon>
        <taxon>Viridiplantae</taxon>
        <taxon>Streptophyta</taxon>
        <taxon>Embryophyta</taxon>
        <taxon>Tracheophyta</taxon>
        <taxon>Spermatophyta</taxon>
        <taxon>Magnoliopsida</taxon>
        <taxon>eudicotyledons</taxon>
        <taxon>Gunneridae</taxon>
        <taxon>Pentapetalae</taxon>
        <taxon>rosids</taxon>
        <taxon>malvids</taxon>
        <taxon>Sapindales</taxon>
        <taxon>Rutaceae</taxon>
        <taxon>Aurantioideae</taxon>
        <taxon>Citrus</taxon>
    </lineage>
</organism>
<keyword evidence="4 11" id="KW-0732">Signal</keyword>
<evidence type="ECO:0000256" key="7">
    <source>
        <dbReference type="ARBA" id="ARBA00023180"/>
    </source>
</evidence>
<evidence type="ECO:0000256" key="11">
    <source>
        <dbReference type="SAM" id="SignalP"/>
    </source>
</evidence>
<evidence type="ECO:0000256" key="9">
    <source>
        <dbReference type="ARBA" id="ARBA00048679"/>
    </source>
</evidence>
<evidence type="ECO:0000256" key="5">
    <source>
        <dbReference type="ARBA" id="ARBA00022989"/>
    </source>
</evidence>
<comment type="subcellular location">
    <subcellularLocation>
        <location evidence="1">Membrane</location>
        <topology evidence="1">Single-pass membrane protein</topology>
    </subcellularLocation>
</comment>
<evidence type="ECO:0000256" key="3">
    <source>
        <dbReference type="ARBA" id="ARBA00022692"/>
    </source>
</evidence>
<dbReference type="GO" id="GO:0004674">
    <property type="term" value="F:protein serine/threonine kinase activity"/>
    <property type="evidence" value="ECO:0007669"/>
    <property type="project" value="UniProtKB-KW"/>
</dbReference>
<reference evidence="13 14" key="1">
    <citation type="submission" date="2024-05" db="EMBL/GenBank/DDBJ databases">
        <title>Haplotype-resolved chromosome-level genome assembly of Huyou (Citrus changshanensis).</title>
        <authorList>
            <person name="Miao C."/>
            <person name="Chen W."/>
            <person name="Wu Y."/>
            <person name="Wang L."/>
            <person name="Zhao S."/>
            <person name="Grierson D."/>
            <person name="Xu C."/>
            <person name="Chen K."/>
        </authorList>
    </citation>
    <scope>NUCLEOTIDE SEQUENCE [LARGE SCALE GENOMIC DNA]</scope>
    <source>
        <strain evidence="13">01-14</strain>
        <tissue evidence="13">Leaf</tissue>
    </source>
</reference>
<comment type="caution">
    <text evidence="13">The sequence shown here is derived from an EMBL/GenBank/DDBJ whole genome shotgun (WGS) entry which is preliminary data.</text>
</comment>
<keyword evidence="7" id="KW-0325">Glycoprotein</keyword>
<evidence type="ECO:0000256" key="6">
    <source>
        <dbReference type="ARBA" id="ARBA00023136"/>
    </source>
</evidence>
<feature type="chain" id="PRO_5043001990" description="non-specific serine/threonine protein kinase" evidence="11">
    <location>
        <begin position="22"/>
        <end position="226"/>
    </location>
</feature>
<dbReference type="InterPro" id="IPR025287">
    <property type="entry name" value="WAK_GUB"/>
</dbReference>
<name>A0AAP0LQH0_9ROSI</name>
<protein>
    <recommendedName>
        <fullName evidence="2">non-specific serine/threonine protein kinase</fullName>
        <ecNumber evidence="2">2.7.11.1</ecNumber>
    </recommendedName>
</protein>
<dbReference type="Proteomes" id="UP001428341">
    <property type="component" value="Unassembled WGS sequence"/>
</dbReference>
<dbReference type="EC" id="2.7.11.1" evidence="2"/>
<evidence type="ECO:0000259" key="12">
    <source>
        <dbReference type="PROSITE" id="PS00028"/>
    </source>
</evidence>
<comment type="catalytic activity">
    <reaction evidence="8">
        <text>L-threonyl-[protein] + ATP = O-phospho-L-threonyl-[protein] + ADP + H(+)</text>
        <dbReference type="Rhea" id="RHEA:46608"/>
        <dbReference type="Rhea" id="RHEA-COMP:11060"/>
        <dbReference type="Rhea" id="RHEA-COMP:11605"/>
        <dbReference type="ChEBI" id="CHEBI:15378"/>
        <dbReference type="ChEBI" id="CHEBI:30013"/>
        <dbReference type="ChEBI" id="CHEBI:30616"/>
        <dbReference type="ChEBI" id="CHEBI:61977"/>
        <dbReference type="ChEBI" id="CHEBI:456216"/>
        <dbReference type="EC" id="2.7.11.1"/>
    </reaction>
</comment>
<evidence type="ECO:0000256" key="2">
    <source>
        <dbReference type="ARBA" id="ARBA00012513"/>
    </source>
</evidence>
<dbReference type="Pfam" id="PF13947">
    <property type="entry name" value="GUB_WAK_bind"/>
    <property type="match status" value="1"/>
</dbReference>
<evidence type="ECO:0000256" key="10">
    <source>
        <dbReference type="SAM" id="Phobius"/>
    </source>
</evidence>
<gene>
    <name evidence="13" type="ORF">WN944_025332</name>
</gene>
<evidence type="ECO:0000313" key="14">
    <source>
        <dbReference type="Proteomes" id="UP001428341"/>
    </source>
</evidence>
<proteinExistence type="predicted"/>
<sequence length="226" mass="24424">MSSTLLFIISILCTPIKGNFAQPPGHRCATFNCGNDVVIRYPLCHHGQQLEHSGYQGLNLTCNNQNPALNISNTLHNIKSINYSDNSLIIPYPNQIIKEQSCPKLPNNLLRASSFDRVLTEGFKLTWRSPAAGACQACEASNSDGLCGYSTNGTGSQEFFCTCPDGRHSISCYGDGVVMVVPGYFYIAVCFKFSGALTVGGGLIIGATVSYIINKKRAASYKPISH</sequence>
<dbReference type="PROSITE" id="PS00028">
    <property type="entry name" value="ZINC_FINGER_C2H2_1"/>
    <property type="match status" value="1"/>
</dbReference>
<feature type="domain" description="C2H2-type" evidence="12">
    <location>
        <begin position="28"/>
        <end position="52"/>
    </location>
</feature>
<evidence type="ECO:0000256" key="4">
    <source>
        <dbReference type="ARBA" id="ARBA00022729"/>
    </source>
</evidence>
<dbReference type="PANTHER" id="PTHR33138">
    <property type="entry name" value="OS01G0690200 PROTEIN"/>
    <property type="match status" value="1"/>
</dbReference>
<evidence type="ECO:0000313" key="13">
    <source>
        <dbReference type="EMBL" id="KAK9182189.1"/>
    </source>
</evidence>
<comment type="catalytic activity">
    <reaction evidence="9">
        <text>L-seryl-[protein] + ATP = O-phospho-L-seryl-[protein] + ADP + H(+)</text>
        <dbReference type="Rhea" id="RHEA:17989"/>
        <dbReference type="Rhea" id="RHEA-COMP:9863"/>
        <dbReference type="Rhea" id="RHEA-COMP:11604"/>
        <dbReference type="ChEBI" id="CHEBI:15378"/>
        <dbReference type="ChEBI" id="CHEBI:29999"/>
        <dbReference type="ChEBI" id="CHEBI:30616"/>
        <dbReference type="ChEBI" id="CHEBI:83421"/>
        <dbReference type="ChEBI" id="CHEBI:456216"/>
        <dbReference type="EC" id="2.7.11.1"/>
    </reaction>
</comment>
<keyword evidence="14" id="KW-1185">Reference proteome</keyword>
<dbReference type="PANTHER" id="PTHR33138:SF51">
    <property type="entry name" value="WALL-ASSOCIATED RECEPTOR KINASE GALACTURONAN-BINDING DOMAIN-CONTAINING PROTEIN"/>
    <property type="match status" value="1"/>
</dbReference>
<evidence type="ECO:0000256" key="1">
    <source>
        <dbReference type="ARBA" id="ARBA00004167"/>
    </source>
</evidence>
<dbReference type="AlphaFoldDB" id="A0AAP0LQH0"/>
<dbReference type="InterPro" id="IPR013087">
    <property type="entry name" value="Znf_C2H2_type"/>
</dbReference>
<keyword evidence="3 10" id="KW-0812">Transmembrane</keyword>
<keyword evidence="5 10" id="KW-1133">Transmembrane helix</keyword>
<feature type="signal peptide" evidence="11">
    <location>
        <begin position="1"/>
        <end position="21"/>
    </location>
</feature>
<dbReference type="EMBL" id="JBCGBO010000024">
    <property type="protein sequence ID" value="KAK9182189.1"/>
    <property type="molecule type" value="Genomic_DNA"/>
</dbReference>
<dbReference type="GO" id="GO:0030247">
    <property type="term" value="F:polysaccharide binding"/>
    <property type="evidence" value="ECO:0007669"/>
    <property type="project" value="InterPro"/>
</dbReference>
<dbReference type="InterPro" id="IPR032872">
    <property type="entry name" value="WAK_assoc_C"/>
</dbReference>
<evidence type="ECO:0000256" key="8">
    <source>
        <dbReference type="ARBA" id="ARBA00047899"/>
    </source>
</evidence>
<feature type="transmembrane region" description="Helical" evidence="10">
    <location>
        <begin position="184"/>
        <end position="213"/>
    </location>
</feature>
<dbReference type="Pfam" id="PF14380">
    <property type="entry name" value="WAK_assoc"/>
    <property type="match status" value="1"/>
</dbReference>
<dbReference type="GO" id="GO:0016020">
    <property type="term" value="C:membrane"/>
    <property type="evidence" value="ECO:0007669"/>
    <property type="project" value="UniProtKB-SubCell"/>
</dbReference>
<accession>A0AAP0LQH0</accession>